<reference evidence="3 4" key="1">
    <citation type="submission" date="2019-09" db="EMBL/GenBank/DDBJ databases">
        <authorList>
            <person name="Chandra G."/>
            <person name="Truman W A."/>
        </authorList>
    </citation>
    <scope>NUCLEOTIDE SEQUENCE [LARGE SCALE GENOMIC DNA]</scope>
    <source>
        <strain evidence="3">PS870</strain>
    </source>
</reference>
<feature type="region of interest" description="Disordered" evidence="1">
    <location>
        <begin position="44"/>
        <end position="72"/>
    </location>
</feature>
<feature type="compositionally biased region" description="Basic and acidic residues" evidence="1">
    <location>
        <begin position="49"/>
        <end position="65"/>
    </location>
</feature>
<dbReference type="Proteomes" id="UP000349468">
    <property type="component" value="Unassembled WGS sequence"/>
</dbReference>
<evidence type="ECO:0008006" key="5">
    <source>
        <dbReference type="Google" id="ProtNLM"/>
    </source>
</evidence>
<sequence length="72" mass="7184" precursor="true">MFKLSTSSLTLGLIIAGGLALSNAASASESEAFSMKQLAHGYSQAQADTAEKPAEGKCGEGKCGEGKCGASE</sequence>
<proteinExistence type="predicted"/>
<evidence type="ECO:0000256" key="2">
    <source>
        <dbReference type="SAM" id="SignalP"/>
    </source>
</evidence>
<evidence type="ECO:0000313" key="4">
    <source>
        <dbReference type="Proteomes" id="UP000349468"/>
    </source>
</evidence>
<dbReference type="AlphaFoldDB" id="A0A5E7L282"/>
<keyword evidence="2" id="KW-0732">Signal</keyword>
<gene>
    <name evidence="3" type="ORF">PS870_03049</name>
</gene>
<name>A0A5E7L282_PSEFL</name>
<feature type="chain" id="PRO_5022990650" description="Low-complexity protein" evidence="2">
    <location>
        <begin position="28"/>
        <end position="72"/>
    </location>
</feature>
<organism evidence="3 4">
    <name type="scientific">Pseudomonas fluorescens</name>
    <dbReference type="NCBI Taxonomy" id="294"/>
    <lineage>
        <taxon>Bacteria</taxon>
        <taxon>Pseudomonadati</taxon>
        <taxon>Pseudomonadota</taxon>
        <taxon>Gammaproteobacteria</taxon>
        <taxon>Pseudomonadales</taxon>
        <taxon>Pseudomonadaceae</taxon>
        <taxon>Pseudomonas</taxon>
    </lineage>
</organism>
<dbReference type="EMBL" id="CABVIK010000009">
    <property type="protein sequence ID" value="VVP05778.1"/>
    <property type="molecule type" value="Genomic_DNA"/>
</dbReference>
<accession>A0A5E7L282</accession>
<evidence type="ECO:0000256" key="1">
    <source>
        <dbReference type="SAM" id="MobiDB-lite"/>
    </source>
</evidence>
<evidence type="ECO:0000313" key="3">
    <source>
        <dbReference type="EMBL" id="VVP05778.1"/>
    </source>
</evidence>
<protein>
    <recommendedName>
        <fullName evidence="5">Low-complexity protein</fullName>
    </recommendedName>
</protein>
<dbReference type="RefSeq" id="WP_154912555.1">
    <property type="nucleotide sequence ID" value="NZ_CABVIK010000009.1"/>
</dbReference>
<feature type="signal peptide" evidence="2">
    <location>
        <begin position="1"/>
        <end position="27"/>
    </location>
</feature>